<organism evidence="1 2">
    <name type="scientific">Setomelanomma holmii</name>
    <dbReference type="NCBI Taxonomy" id="210430"/>
    <lineage>
        <taxon>Eukaryota</taxon>
        <taxon>Fungi</taxon>
        <taxon>Dikarya</taxon>
        <taxon>Ascomycota</taxon>
        <taxon>Pezizomycotina</taxon>
        <taxon>Dothideomycetes</taxon>
        <taxon>Pleosporomycetidae</taxon>
        <taxon>Pleosporales</taxon>
        <taxon>Pleosporineae</taxon>
        <taxon>Phaeosphaeriaceae</taxon>
        <taxon>Setomelanomma</taxon>
    </lineage>
</organism>
<reference evidence="1" key="1">
    <citation type="journal article" date="2020" name="Stud. Mycol.">
        <title>101 Dothideomycetes genomes: a test case for predicting lifestyles and emergence of pathogens.</title>
        <authorList>
            <person name="Haridas S."/>
            <person name="Albert R."/>
            <person name="Binder M."/>
            <person name="Bloem J."/>
            <person name="Labutti K."/>
            <person name="Salamov A."/>
            <person name="Andreopoulos B."/>
            <person name="Baker S."/>
            <person name="Barry K."/>
            <person name="Bills G."/>
            <person name="Bluhm B."/>
            <person name="Cannon C."/>
            <person name="Castanera R."/>
            <person name="Culley D."/>
            <person name="Daum C."/>
            <person name="Ezra D."/>
            <person name="Gonzalez J."/>
            <person name="Henrissat B."/>
            <person name="Kuo A."/>
            <person name="Liang C."/>
            <person name="Lipzen A."/>
            <person name="Lutzoni F."/>
            <person name="Magnuson J."/>
            <person name="Mondo S."/>
            <person name="Nolan M."/>
            <person name="Ohm R."/>
            <person name="Pangilinan J."/>
            <person name="Park H.-J."/>
            <person name="Ramirez L."/>
            <person name="Alfaro M."/>
            <person name="Sun H."/>
            <person name="Tritt A."/>
            <person name="Yoshinaga Y."/>
            <person name="Zwiers L.-H."/>
            <person name="Turgeon B."/>
            <person name="Goodwin S."/>
            <person name="Spatafora J."/>
            <person name="Crous P."/>
            <person name="Grigoriev I."/>
        </authorList>
    </citation>
    <scope>NUCLEOTIDE SEQUENCE</scope>
    <source>
        <strain evidence="1">CBS 110217</strain>
    </source>
</reference>
<dbReference type="Proteomes" id="UP000799777">
    <property type="component" value="Unassembled WGS sequence"/>
</dbReference>
<keyword evidence="2" id="KW-1185">Reference proteome</keyword>
<accession>A0A9P4LI71</accession>
<dbReference type="AlphaFoldDB" id="A0A9P4LI71"/>
<evidence type="ECO:0000313" key="1">
    <source>
        <dbReference type="EMBL" id="KAF2024839.1"/>
    </source>
</evidence>
<dbReference type="OrthoDB" id="5275938at2759"/>
<gene>
    <name evidence="1" type="ORF">EK21DRAFT_93726</name>
</gene>
<evidence type="ECO:0000313" key="2">
    <source>
        <dbReference type="Proteomes" id="UP000799777"/>
    </source>
</evidence>
<name>A0A9P4LI71_9PLEO</name>
<sequence>MSLVVPLLTASEPMHQPENITEGRDDCSVLLAIVSDKYNVRDIVVPHVEAQKWVENLWEHDRPYGRDWQRWVRILGGFYHTEERCRKLSIVLDVIAANMSLVEEDWIFEYDNKSYLVSKIDYSYQTTTDLSKLLESRRQDLWVDFHKACTRLQHKQVDESLDFCEIGKLYKFRREILLELPTSITLVAHLAGLRIHWQHIAELDLLLKRCLRYLNASS</sequence>
<dbReference type="EMBL" id="ML978282">
    <property type="protein sequence ID" value="KAF2024839.1"/>
    <property type="molecule type" value="Genomic_DNA"/>
</dbReference>
<comment type="caution">
    <text evidence="1">The sequence shown here is derived from an EMBL/GenBank/DDBJ whole genome shotgun (WGS) entry which is preliminary data.</text>
</comment>
<protein>
    <submittedName>
        <fullName evidence="1">Uncharacterized protein</fullName>
    </submittedName>
</protein>
<proteinExistence type="predicted"/>